<evidence type="ECO:0000313" key="2">
    <source>
        <dbReference type="Proteomes" id="UP001218188"/>
    </source>
</evidence>
<dbReference type="PANTHER" id="PTHR14218">
    <property type="entry name" value="PROTEASE S8 TRIPEPTIDYL PEPTIDASE I CLN2"/>
    <property type="match status" value="1"/>
</dbReference>
<dbReference type="EMBL" id="JARJCM010000113">
    <property type="protein sequence ID" value="KAJ7028298.1"/>
    <property type="molecule type" value="Genomic_DNA"/>
</dbReference>
<dbReference type="GO" id="GO:0008240">
    <property type="term" value="F:tripeptidyl-peptidase activity"/>
    <property type="evidence" value="ECO:0007669"/>
    <property type="project" value="TreeGrafter"/>
</dbReference>
<organism evidence="1 2">
    <name type="scientific">Mycena alexandri</name>
    <dbReference type="NCBI Taxonomy" id="1745969"/>
    <lineage>
        <taxon>Eukaryota</taxon>
        <taxon>Fungi</taxon>
        <taxon>Dikarya</taxon>
        <taxon>Basidiomycota</taxon>
        <taxon>Agaricomycotina</taxon>
        <taxon>Agaricomycetes</taxon>
        <taxon>Agaricomycetidae</taxon>
        <taxon>Agaricales</taxon>
        <taxon>Marasmiineae</taxon>
        <taxon>Mycenaceae</taxon>
        <taxon>Mycena</taxon>
    </lineage>
</organism>
<dbReference type="Gene3D" id="3.40.50.200">
    <property type="entry name" value="Peptidase S8/S53 domain"/>
    <property type="match status" value="1"/>
</dbReference>
<dbReference type="AlphaFoldDB" id="A0AAD6WUZ6"/>
<name>A0AAD6WUZ6_9AGAR</name>
<proteinExistence type="predicted"/>
<dbReference type="InterPro" id="IPR036852">
    <property type="entry name" value="Peptidase_S8/S53_dom_sf"/>
</dbReference>
<gene>
    <name evidence="1" type="ORF">C8F04DRAFT_1291168</name>
</gene>
<evidence type="ECO:0000313" key="1">
    <source>
        <dbReference type="EMBL" id="KAJ7028298.1"/>
    </source>
</evidence>
<dbReference type="Proteomes" id="UP001218188">
    <property type="component" value="Unassembled WGS sequence"/>
</dbReference>
<dbReference type="GO" id="GO:0006508">
    <property type="term" value="P:proteolysis"/>
    <property type="evidence" value="ECO:0007669"/>
    <property type="project" value="InterPro"/>
</dbReference>
<protein>
    <submittedName>
        <fullName evidence="1">Uncharacterized protein</fullName>
    </submittedName>
</protein>
<keyword evidence="2" id="KW-1185">Reference proteome</keyword>
<dbReference type="InterPro" id="IPR050819">
    <property type="entry name" value="Tripeptidyl-peptidase_I"/>
</dbReference>
<dbReference type="PANTHER" id="PTHR14218:SF15">
    <property type="entry name" value="TRIPEPTIDYL-PEPTIDASE 1"/>
    <property type="match status" value="1"/>
</dbReference>
<accession>A0AAD6WUZ6</accession>
<reference evidence="1" key="1">
    <citation type="submission" date="2023-03" db="EMBL/GenBank/DDBJ databases">
        <title>Massive genome expansion in bonnet fungi (Mycena s.s.) driven by repeated elements and novel gene families across ecological guilds.</title>
        <authorList>
            <consortium name="Lawrence Berkeley National Laboratory"/>
            <person name="Harder C.B."/>
            <person name="Miyauchi S."/>
            <person name="Viragh M."/>
            <person name="Kuo A."/>
            <person name="Thoen E."/>
            <person name="Andreopoulos B."/>
            <person name="Lu D."/>
            <person name="Skrede I."/>
            <person name="Drula E."/>
            <person name="Henrissat B."/>
            <person name="Morin E."/>
            <person name="Kohler A."/>
            <person name="Barry K."/>
            <person name="LaButti K."/>
            <person name="Morin E."/>
            <person name="Salamov A."/>
            <person name="Lipzen A."/>
            <person name="Mereny Z."/>
            <person name="Hegedus B."/>
            <person name="Baldrian P."/>
            <person name="Stursova M."/>
            <person name="Weitz H."/>
            <person name="Taylor A."/>
            <person name="Grigoriev I.V."/>
            <person name="Nagy L.G."/>
            <person name="Martin F."/>
            <person name="Kauserud H."/>
        </authorList>
    </citation>
    <scope>NUCLEOTIDE SEQUENCE</scope>
    <source>
        <strain evidence="1">CBHHK200</strain>
    </source>
</reference>
<sequence>MKRLSSVASTTATTTKAAVAPRTSVSSDCSVGWTPSCLQALYEIPITPAPPVADLFGISGFSNDFANLRDVTGFLKEFRPDLNPNTTFALISVDDGINKQLPGGAGEITIDMQYALGLTNGIPAAFISTGIVANDLFTEFPDQANYLVSSLNPPQTIVHVFSSRESLAPAAVAAFLCNSYAQQTFDD</sequence>
<comment type="caution">
    <text evidence="1">The sequence shown here is derived from an EMBL/GenBank/DDBJ whole genome shotgun (WGS) entry which is preliminary data.</text>
</comment>
<dbReference type="GO" id="GO:0004252">
    <property type="term" value="F:serine-type endopeptidase activity"/>
    <property type="evidence" value="ECO:0007669"/>
    <property type="project" value="InterPro"/>
</dbReference>